<organism evidence="9 10">
    <name type="scientific">Fuscovulum ytuae</name>
    <dbReference type="NCBI Taxonomy" id="3042299"/>
    <lineage>
        <taxon>Bacteria</taxon>
        <taxon>Pseudomonadati</taxon>
        <taxon>Pseudomonadota</taxon>
        <taxon>Alphaproteobacteria</taxon>
        <taxon>Rhodobacterales</taxon>
        <taxon>Paracoccaceae</taxon>
        <taxon>Fuscovulum</taxon>
    </lineage>
</organism>
<feature type="domain" description="UmuC" evidence="7">
    <location>
        <begin position="29"/>
        <end position="157"/>
    </location>
</feature>
<dbReference type="EMBL" id="CP124535">
    <property type="protein sequence ID" value="WGV14777.1"/>
    <property type="molecule type" value="Genomic_DNA"/>
</dbReference>
<dbReference type="CDD" id="cd03468">
    <property type="entry name" value="PolY_like"/>
    <property type="match status" value="1"/>
</dbReference>
<dbReference type="InterPro" id="IPR001126">
    <property type="entry name" value="UmuC"/>
</dbReference>
<gene>
    <name evidence="9" type="ORF">QF092_10770</name>
</gene>
<comment type="catalytic activity">
    <reaction evidence="6">
        <text>DNA(n) + a 2'-deoxyribonucleoside 5'-triphosphate = DNA(n+1) + diphosphate</text>
        <dbReference type="Rhea" id="RHEA:22508"/>
        <dbReference type="Rhea" id="RHEA-COMP:17339"/>
        <dbReference type="Rhea" id="RHEA-COMP:17340"/>
        <dbReference type="ChEBI" id="CHEBI:33019"/>
        <dbReference type="ChEBI" id="CHEBI:61560"/>
        <dbReference type="ChEBI" id="CHEBI:173112"/>
        <dbReference type="EC" id="2.7.7.7"/>
    </reaction>
</comment>
<keyword evidence="4" id="KW-0227">DNA damage</keyword>
<protein>
    <recommendedName>
        <fullName evidence="3">DNA-directed DNA polymerase</fullName>
        <ecNumber evidence="3">2.7.7.7</ecNumber>
    </recommendedName>
</protein>
<dbReference type="InterPro" id="IPR043128">
    <property type="entry name" value="Rev_trsase/Diguanyl_cyclase"/>
</dbReference>
<evidence type="ECO:0000313" key="10">
    <source>
        <dbReference type="Proteomes" id="UP001230978"/>
    </source>
</evidence>
<evidence type="ECO:0000256" key="2">
    <source>
        <dbReference type="ARBA" id="ARBA00011245"/>
    </source>
</evidence>
<dbReference type="InterPro" id="IPR017961">
    <property type="entry name" value="DNA_pol_Y-fam_little_finger"/>
</dbReference>
<evidence type="ECO:0000256" key="5">
    <source>
        <dbReference type="ARBA" id="ARBA00025589"/>
    </source>
</evidence>
<feature type="domain" description="DNA polymerase Y-family little finger" evidence="8">
    <location>
        <begin position="291"/>
        <end position="395"/>
    </location>
</feature>
<dbReference type="SUPFAM" id="SSF56672">
    <property type="entry name" value="DNA/RNA polymerases"/>
    <property type="match status" value="1"/>
</dbReference>
<dbReference type="Pfam" id="PF00817">
    <property type="entry name" value="IMS"/>
    <property type="match status" value="1"/>
</dbReference>
<evidence type="ECO:0000256" key="1">
    <source>
        <dbReference type="ARBA" id="ARBA00010945"/>
    </source>
</evidence>
<evidence type="ECO:0000256" key="3">
    <source>
        <dbReference type="ARBA" id="ARBA00012417"/>
    </source>
</evidence>
<keyword evidence="10" id="KW-1185">Reference proteome</keyword>
<dbReference type="PANTHER" id="PTHR35369:SF2">
    <property type="entry name" value="BLR3025 PROTEIN"/>
    <property type="match status" value="1"/>
</dbReference>
<comment type="subunit">
    <text evidence="2">Monomer.</text>
</comment>
<evidence type="ECO:0000259" key="7">
    <source>
        <dbReference type="Pfam" id="PF00817"/>
    </source>
</evidence>
<reference evidence="9 10" key="1">
    <citation type="submission" date="2023-04" db="EMBL/GenBank/DDBJ databases">
        <title>YMD61, complete Genome.</title>
        <authorList>
            <person name="Zhang J."/>
        </authorList>
    </citation>
    <scope>NUCLEOTIDE SEQUENCE [LARGE SCALE GENOMIC DNA]</scope>
    <source>
        <strain evidence="9 10">YMD61</strain>
    </source>
</reference>
<evidence type="ECO:0000313" key="9">
    <source>
        <dbReference type="EMBL" id="WGV14777.1"/>
    </source>
</evidence>
<name>A0ABY8Q3J9_9RHOB</name>
<comment type="similarity">
    <text evidence="1">Belongs to the DNA polymerase type-Y family.</text>
</comment>
<dbReference type="Proteomes" id="UP001230978">
    <property type="component" value="Chromosome"/>
</dbReference>
<proteinExistence type="inferred from homology"/>
<evidence type="ECO:0000259" key="8">
    <source>
        <dbReference type="Pfam" id="PF11799"/>
    </source>
</evidence>
<comment type="function">
    <text evidence="5">Poorly processive, error-prone DNA polymerase involved in untargeted mutagenesis. Copies undamaged DNA at stalled replication forks, which arise in vivo from mismatched or misaligned primer ends. These misaligned primers can be extended by PolIV. Exhibits no 3'-5' exonuclease (proofreading) activity. May be involved in translesional synthesis, in conjunction with the beta clamp from PolIII.</text>
</comment>
<dbReference type="EC" id="2.7.7.7" evidence="3"/>
<dbReference type="Gene3D" id="3.30.70.270">
    <property type="match status" value="1"/>
</dbReference>
<dbReference type="PANTHER" id="PTHR35369">
    <property type="entry name" value="BLR3025 PROTEIN-RELATED"/>
    <property type="match status" value="1"/>
</dbReference>
<dbReference type="Pfam" id="PF11799">
    <property type="entry name" value="IMS_C"/>
    <property type="match status" value="1"/>
</dbReference>
<dbReference type="RefSeq" id="WP_281463907.1">
    <property type="nucleotide sequence ID" value="NZ_CP124535.1"/>
</dbReference>
<dbReference type="InterPro" id="IPR043502">
    <property type="entry name" value="DNA/RNA_pol_sf"/>
</dbReference>
<dbReference type="InterPro" id="IPR050356">
    <property type="entry name" value="SulA_CellDiv_inhibitor"/>
</dbReference>
<sequence>MGQRRILSLWFPRLGAERALRRARAGVAGLAGPLAVVADRNGAQVIVSVSAAAEAAGVGLGQPLRDATAMCPELATVPADPAAEAAFLMRLRRWAGKFSPWVAEEPPGGLVVDLTGCAHLFGGEAALLAQVEEDCAEMGLTLRAAIADTVGAAWALSRHAGAGVAVLRSGDAIEQEAHATRSKAAKRRGWEKGGALPVAGAGAVGPRGVIAPEGKMRQAMGPLPVAALRLEAEAVEGLVRLGLRRVEDIAVLPRAALARRFGAAVLRRLDQALGLEPEPVTPAGAPLHFAARISLPEPIGLLADVEAAVDRLLPVLCARLKRQGHGARRVRLEAMRTDGAVQVAEVGLARASDREDRIRPLLAMKLPDLEAGFGFDVIRLEAVAVERLAPMQHRSPSVSGGGGVPPQDGGLDDLLGKLGVRLGAEAVTRFHPGDSHVPEKGAQVLAAAWSAPFAGEWPKRMRRPLVLFRPEPLGAPEDDPTPPARFRWRRREMVTRFAVGPERIAPEWWLDDPDWRSGPRDYWRVETEGGERLWLFFAHGGDVTGGWFCHGGE</sequence>
<dbReference type="Gene3D" id="3.40.1170.60">
    <property type="match status" value="1"/>
</dbReference>
<evidence type="ECO:0000256" key="4">
    <source>
        <dbReference type="ARBA" id="ARBA00022763"/>
    </source>
</evidence>
<accession>A0ABY8Q3J9</accession>
<evidence type="ECO:0000256" key="6">
    <source>
        <dbReference type="ARBA" id="ARBA00049244"/>
    </source>
</evidence>